<sequence length="102" mass="11255">MRMLSHDVLTEAGRVYDLIERARQHIGAGDEAKLRALVSEAAAIVAEQKPLLRGVRSAQAQAAKHLDRAQWTPGCRLPLRERPEPHLHAANDEHPATSEQPA</sequence>
<feature type="region of interest" description="Disordered" evidence="1">
    <location>
        <begin position="76"/>
        <end position="102"/>
    </location>
</feature>
<accession>A0A1I6PR20</accession>
<organism evidence="2 3">
    <name type="scientific">Brevundimonas viscosa</name>
    <dbReference type="NCBI Taxonomy" id="871741"/>
    <lineage>
        <taxon>Bacteria</taxon>
        <taxon>Pseudomonadati</taxon>
        <taxon>Pseudomonadota</taxon>
        <taxon>Alphaproteobacteria</taxon>
        <taxon>Caulobacterales</taxon>
        <taxon>Caulobacteraceae</taxon>
        <taxon>Brevundimonas</taxon>
    </lineage>
</organism>
<keyword evidence="3" id="KW-1185">Reference proteome</keyword>
<evidence type="ECO:0000313" key="3">
    <source>
        <dbReference type="Proteomes" id="UP000198788"/>
    </source>
</evidence>
<dbReference type="STRING" id="871741.SAMN05192570_1203"/>
<dbReference type="EMBL" id="FOZV01000002">
    <property type="protein sequence ID" value="SFS42659.1"/>
    <property type="molecule type" value="Genomic_DNA"/>
</dbReference>
<name>A0A1I6PR20_9CAUL</name>
<gene>
    <name evidence="2" type="ORF">SAMN05192570_1203</name>
</gene>
<reference evidence="3" key="1">
    <citation type="submission" date="2016-10" db="EMBL/GenBank/DDBJ databases">
        <authorList>
            <person name="Varghese N."/>
            <person name="Submissions S."/>
        </authorList>
    </citation>
    <scope>NUCLEOTIDE SEQUENCE [LARGE SCALE GENOMIC DNA]</scope>
    <source>
        <strain evidence="3">CGMCC 1.10683</strain>
    </source>
</reference>
<proteinExistence type="predicted"/>
<evidence type="ECO:0000256" key="1">
    <source>
        <dbReference type="SAM" id="MobiDB-lite"/>
    </source>
</evidence>
<feature type="compositionally biased region" description="Basic and acidic residues" evidence="1">
    <location>
        <begin position="78"/>
        <end position="96"/>
    </location>
</feature>
<evidence type="ECO:0000313" key="2">
    <source>
        <dbReference type="EMBL" id="SFS42659.1"/>
    </source>
</evidence>
<dbReference type="RefSeq" id="WP_092307812.1">
    <property type="nucleotide sequence ID" value="NZ_FOZV01000002.1"/>
</dbReference>
<dbReference type="AlphaFoldDB" id="A0A1I6PR20"/>
<dbReference type="Proteomes" id="UP000198788">
    <property type="component" value="Unassembled WGS sequence"/>
</dbReference>
<protein>
    <submittedName>
        <fullName evidence="2">Uncharacterized protein</fullName>
    </submittedName>
</protein>